<dbReference type="AlphaFoldDB" id="A0AAU9T0H7"/>
<dbReference type="InterPro" id="IPR036574">
    <property type="entry name" value="Scorpion_toxin-like_sf"/>
</dbReference>
<proteinExistence type="predicted"/>
<feature type="signal peptide" evidence="1">
    <location>
        <begin position="1"/>
        <end position="28"/>
    </location>
</feature>
<dbReference type="Gene3D" id="3.30.30.10">
    <property type="entry name" value="Knottin, scorpion toxin-like"/>
    <property type="match status" value="1"/>
</dbReference>
<reference evidence="2 3" key="1">
    <citation type="submission" date="2022-03" db="EMBL/GenBank/DDBJ databases">
        <authorList>
            <person name="Nunn A."/>
            <person name="Chopra R."/>
            <person name="Nunn A."/>
            <person name="Contreras Garrido A."/>
        </authorList>
    </citation>
    <scope>NUCLEOTIDE SEQUENCE [LARGE SCALE GENOMIC DNA]</scope>
</reference>
<name>A0AAU9T0H7_THLAR</name>
<accession>A0AAU9T0H7</accession>
<feature type="non-terminal residue" evidence="2">
    <location>
        <position position="78"/>
    </location>
</feature>
<sequence length="78" mass="8578">MVFSRKCRFLVFLCLAVLLISESAKIEGQKKPILIGPCATFPHCNQTCIESHYVGGKCIPVAPTYTESIKFLSAKGMI</sequence>
<dbReference type="EMBL" id="OU466863">
    <property type="protein sequence ID" value="CAH2077626.1"/>
    <property type="molecule type" value="Genomic_DNA"/>
</dbReference>
<evidence type="ECO:0000256" key="1">
    <source>
        <dbReference type="SAM" id="SignalP"/>
    </source>
</evidence>
<protein>
    <submittedName>
        <fullName evidence="2">Uncharacterized protein</fullName>
    </submittedName>
</protein>
<evidence type="ECO:0000313" key="3">
    <source>
        <dbReference type="Proteomes" id="UP000836841"/>
    </source>
</evidence>
<keyword evidence="1" id="KW-0732">Signal</keyword>
<keyword evidence="3" id="KW-1185">Reference proteome</keyword>
<dbReference type="Proteomes" id="UP000836841">
    <property type="component" value="Chromosome 7"/>
</dbReference>
<feature type="chain" id="PRO_5043336615" evidence="1">
    <location>
        <begin position="29"/>
        <end position="78"/>
    </location>
</feature>
<gene>
    <name evidence="2" type="ORF">TAV2_LOCUS23051</name>
</gene>
<evidence type="ECO:0000313" key="2">
    <source>
        <dbReference type="EMBL" id="CAH2077626.1"/>
    </source>
</evidence>
<dbReference type="CDD" id="cd21805">
    <property type="entry name" value="DEFL_BmBKTx1-like"/>
    <property type="match status" value="1"/>
</dbReference>
<organism evidence="2 3">
    <name type="scientific">Thlaspi arvense</name>
    <name type="common">Field penny-cress</name>
    <dbReference type="NCBI Taxonomy" id="13288"/>
    <lineage>
        <taxon>Eukaryota</taxon>
        <taxon>Viridiplantae</taxon>
        <taxon>Streptophyta</taxon>
        <taxon>Embryophyta</taxon>
        <taxon>Tracheophyta</taxon>
        <taxon>Spermatophyta</taxon>
        <taxon>Magnoliopsida</taxon>
        <taxon>eudicotyledons</taxon>
        <taxon>Gunneridae</taxon>
        <taxon>Pentapetalae</taxon>
        <taxon>rosids</taxon>
        <taxon>malvids</taxon>
        <taxon>Brassicales</taxon>
        <taxon>Brassicaceae</taxon>
        <taxon>Thlaspideae</taxon>
        <taxon>Thlaspi</taxon>
    </lineage>
</organism>